<evidence type="ECO:0000313" key="1">
    <source>
        <dbReference type="EMBL" id="MDR6407724.1"/>
    </source>
</evidence>
<dbReference type="InterPro" id="IPR009241">
    <property type="entry name" value="HigB-like"/>
</dbReference>
<organism evidence="1 2">
    <name type="scientific">Paraburkholderia terricola</name>
    <dbReference type="NCBI Taxonomy" id="169427"/>
    <lineage>
        <taxon>Bacteria</taxon>
        <taxon>Pseudomonadati</taxon>
        <taxon>Pseudomonadota</taxon>
        <taxon>Betaproteobacteria</taxon>
        <taxon>Burkholderiales</taxon>
        <taxon>Burkholderiaceae</taxon>
        <taxon>Paraburkholderia</taxon>
    </lineage>
</organism>
<gene>
    <name evidence="1" type="ORF">J2804_001112</name>
</gene>
<protein>
    <submittedName>
        <fullName evidence="1">Phage-related protein</fullName>
    </submittedName>
</protein>
<proteinExistence type="predicted"/>
<dbReference type="Pfam" id="PF05973">
    <property type="entry name" value="Gp49"/>
    <property type="match status" value="1"/>
</dbReference>
<name>A0ABU1LLV0_9BURK</name>
<dbReference type="Proteomes" id="UP001264340">
    <property type="component" value="Unassembled WGS sequence"/>
</dbReference>
<keyword evidence="2" id="KW-1185">Reference proteome</keyword>
<reference evidence="1 2" key="1">
    <citation type="submission" date="2023-07" db="EMBL/GenBank/DDBJ databases">
        <title>Sorghum-associated microbial communities from plants grown in Nebraska, USA.</title>
        <authorList>
            <person name="Schachtman D."/>
        </authorList>
    </citation>
    <scope>NUCLEOTIDE SEQUENCE [LARGE SCALE GENOMIC DNA]</scope>
    <source>
        <strain evidence="1 2">DS1316</strain>
    </source>
</reference>
<sequence>MKGGYGAGKEIRWMGSSYRDLLAFPEEPRRRAGFQLGKIQAGLDPDDWKPFDSIGAGTREIRIKEADGIYRVMYVTKFVEALYVLHCFQKKTQKLSPHDKQIAETRYRAIMTERKI</sequence>
<accession>A0ABU1LLV0</accession>
<evidence type="ECO:0000313" key="2">
    <source>
        <dbReference type="Proteomes" id="UP001264340"/>
    </source>
</evidence>
<dbReference type="EMBL" id="JAVDRP010000002">
    <property type="protein sequence ID" value="MDR6407724.1"/>
    <property type="molecule type" value="Genomic_DNA"/>
</dbReference>
<dbReference type="RefSeq" id="WP_310119071.1">
    <property type="nucleotide sequence ID" value="NZ_JAVDQV010000002.1"/>
</dbReference>
<comment type="caution">
    <text evidence="1">The sequence shown here is derived from an EMBL/GenBank/DDBJ whole genome shotgun (WGS) entry which is preliminary data.</text>
</comment>